<protein>
    <submittedName>
        <fullName evidence="1">Predicted protein</fullName>
    </submittedName>
</protein>
<evidence type="ECO:0000313" key="1">
    <source>
        <dbReference type="EMBL" id="EFH42061.1"/>
    </source>
</evidence>
<proteinExistence type="predicted"/>
<dbReference type="Gramene" id="scaffold_801473.1">
    <property type="protein sequence ID" value="scaffold_801473.1"/>
    <property type="gene ID" value="scaffold_801473.1"/>
</dbReference>
<dbReference type="PANTHER" id="PTHR45125:SF3">
    <property type="entry name" value="NO-APICAL-MERISTEM-ASSOCIATED CARBOXY-TERMINAL DOMAIN PROTEIN"/>
    <property type="match status" value="1"/>
</dbReference>
<dbReference type="Proteomes" id="UP000008694">
    <property type="component" value="Unassembled WGS sequence"/>
</dbReference>
<sequence length="65" mass="7687">MSRFHSTGYSKEEDKFLCQVYIEISQDPITGVYQSSDRFWDRVAESFENGKNPTWSERSKKSLRC</sequence>
<dbReference type="PANTHER" id="PTHR45125">
    <property type="entry name" value="F21J9.4-RELATED"/>
    <property type="match status" value="1"/>
</dbReference>
<organism evidence="2">
    <name type="scientific">Arabidopsis lyrata subsp. lyrata</name>
    <name type="common">Lyre-leaved rock-cress</name>
    <dbReference type="NCBI Taxonomy" id="81972"/>
    <lineage>
        <taxon>Eukaryota</taxon>
        <taxon>Viridiplantae</taxon>
        <taxon>Streptophyta</taxon>
        <taxon>Embryophyta</taxon>
        <taxon>Tracheophyta</taxon>
        <taxon>Spermatophyta</taxon>
        <taxon>Magnoliopsida</taxon>
        <taxon>eudicotyledons</taxon>
        <taxon>Gunneridae</taxon>
        <taxon>Pentapetalae</taxon>
        <taxon>rosids</taxon>
        <taxon>malvids</taxon>
        <taxon>Brassicales</taxon>
        <taxon>Brassicaceae</taxon>
        <taxon>Camelineae</taxon>
        <taxon>Arabidopsis</taxon>
    </lineage>
</organism>
<dbReference type="HOGENOM" id="CLU_2852719_0_0_1"/>
<dbReference type="AlphaFoldDB" id="D7MQ76"/>
<keyword evidence="2" id="KW-1185">Reference proteome</keyword>
<gene>
    <name evidence="1" type="ORF">ARALYDRAFT_918073</name>
</gene>
<evidence type="ECO:0000313" key="2">
    <source>
        <dbReference type="Proteomes" id="UP000008694"/>
    </source>
</evidence>
<dbReference type="STRING" id="81972.D7MQ76"/>
<accession>D7MQ76</accession>
<dbReference type="EMBL" id="GL348720">
    <property type="protein sequence ID" value="EFH42061.1"/>
    <property type="molecule type" value="Genomic_DNA"/>
</dbReference>
<reference evidence="2" key="1">
    <citation type="journal article" date="2011" name="Nat. Genet.">
        <title>The Arabidopsis lyrata genome sequence and the basis of rapid genome size change.</title>
        <authorList>
            <person name="Hu T.T."/>
            <person name="Pattyn P."/>
            <person name="Bakker E.G."/>
            <person name="Cao J."/>
            <person name="Cheng J.-F."/>
            <person name="Clark R.M."/>
            <person name="Fahlgren N."/>
            <person name="Fawcett J.A."/>
            <person name="Grimwood J."/>
            <person name="Gundlach H."/>
            <person name="Haberer G."/>
            <person name="Hollister J.D."/>
            <person name="Ossowski S."/>
            <person name="Ottilar R.P."/>
            <person name="Salamov A.A."/>
            <person name="Schneeberger K."/>
            <person name="Spannagl M."/>
            <person name="Wang X."/>
            <person name="Yang L."/>
            <person name="Nasrallah M.E."/>
            <person name="Bergelson J."/>
            <person name="Carrington J.C."/>
            <person name="Gaut B.S."/>
            <person name="Schmutz J."/>
            <person name="Mayer K.F.X."/>
            <person name="Van de Peer Y."/>
            <person name="Grigoriev I.V."/>
            <person name="Nordborg M."/>
            <person name="Weigel D."/>
            <person name="Guo Y.-L."/>
        </authorList>
    </citation>
    <scope>NUCLEOTIDE SEQUENCE [LARGE SCALE GENOMIC DNA]</scope>
    <source>
        <strain evidence="2">cv. MN47</strain>
    </source>
</reference>
<name>D7MQ76_ARALL</name>